<evidence type="ECO:0000256" key="2">
    <source>
        <dbReference type="ARBA" id="ARBA00006826"/>
    </source>
</evidence>
<reference evidence="9" key="1">
    <citation type="submission" date="2021-02" db="EMBL/GenBank/DDBJ databases">
        <authorList>
            <person name="Nowell W R."/>
        </authorList>
    </citation>
    <scope>NUCLEOTIDE SEQUENCE</scope>
</reference>
<dbReference type="PANTHER" id="PTHR11915">
    <property type="entry name" value="SPECTRIN/FILAMIN RELATED CYTOSKELETAL PROTEIN"/>
    <property type="match status" value="1"/>
</dbReference>
<dbReference type="InterPro" id="IPR002017">
    <property type="entry name" value="Spectrin_repeat"/>
</dbReference>
<dbReference type="GO" id="GO:0003779">
    <property type="term" value="F:actin binding"/>
    <property type="evidence" value="ECO:0007669"/>
    <property type="project" value="UniProtKB-KW"/>
</dbReference>
<dbReference type="OrthoDB" id="5865767at2759"/>
<evidence type="ECO:0000256" key="4">
    <source>
        <dbReference type="ARBA" id="ARBA00022490"/>
    </source>
</evidence>
<dbReference type="GO" id="GO:0051693">
    <property type="term" value="P:actin filament capping"/>
    <property type="evidence" value="ECO:0007669"/>
    <property type="project" value="UniProtKB-KW"/>
</dbReference>
<keyword evidence="11" id="KW-1185">Reference proteome</keyword>
<dbReference type="CDD" id="cd00176">
    <property type="entry name" value="SPEC"/>
    <property type="match status" value="2"/>
</dbReference>
<dbReference type="FunFam" id="1.20.58.60:FF:000020">
    <property type="entry name" value="Spectrin alpha chain, non-erythrocytic 1"/>
    <property type="match status" value="1"/>
</dbReference>
<dbReference type="Proteomes" id="UP000663832">
    <property type="component" value="Unassembled WGS sequence"/>
</dbReference>
<keyword evidence="4" id="KW-0963">Cytoplasm</keyword>
<evidence type="ECO:0000256" key="5">
    <source>
        <dbReference type="ARBA" id="ARBA00022553"/>
    </source>
</evidence>
<evidence type="ECO:0000256" key="8">
    <source>
        <dbReference type="ARBA" id="ARBA00023212"/>
    </source>
</evidence>
<evidence type="ECO:0000256" key="3">
    <source>
        <dbReference type="ARBA" id="ARBA00022467"/>
    </source>
</evidence>
<organism evidence="9 12">
    <name type="scientific">Adineta steineri</name>
    <dbReference type="NCBI Taxonomy" id="433720"/>
    <lineage>
        <taxon>Eukaryota</taxon>
        <taxon>Metazoa</taxon>
        <taxon>Spiralia</taxon>
        <taxon>Gnathifera</taxon>
        <taxon>Rotifera</taxon>
        <taxon>Eurotatoria</taxon>
        <taxon>Bdelloidea</taxon>
        <taxon>Adinetida</taxon>
        <taxon>Adinetidae</taxon>
        <taxon>Adineta</taxon>
    </lineage>
</organism>
<dbReference type="SMART" id="SM00150">
    <property type="entry name" value="SPEC"/>
    <property type="match status" value="4"/>
</dbReference>
<dbReference type="Pfam" id="PF00435">
    <property type="entry name" value="Spectrin"/>
    <property type="match status" value="4"/>
</dbReference>
<keyword evidence="5" id="KW-0597">Phosphoprotein</keyword>
<dbReference type="EMBL" id="CAJNOI010006166">
    <property type="protein sequence ID" value="CAF1575541.1"/>
    <property type="molecule type" value="Genomic_DNA"/>
</dbReference>
<evidence type="ECO:0000313" key="12">
    <source>
        <dbReference type="Proteomes" id="UP000663877"/>
    </source>
</evidence>
<gene>
    <name evidence="9" type="ORF">BJG266_LOCUS48163</name>
    <name evidence="10" type="ORF">QVE165_LOCUS65220</name>
</gene>
<sequence>MNLFIFSDQFGTDLTSVEAAFKKQEAIQTDIAAFEERLQNIMAIANELKTEDYHDYATIEARKKNVEMHWEYLVSLVTKRRQCLELAYNLQRVFQEMQYIFEWITDLKWRLKSDDIEKYVMSADDLLQRHSLIEADIYVIDERLKRAITDADEYLNPEVNIDGYRPATPEEIEVRIHNLQKAYEELIELARKRRELLEQAKILSKFYSDIGDAELWIDEKQQAMTSPDMGHDVNSTDSLLSKHKLVETDMTTRYNQLENLTNHGDSMINQGHFAAKRINERLDMLKLKWDNLIGISSNRQQNLNQTHDYYQFFSDADDIDTWMLDMLKLVSSEDIGRDELSAQTLLKKHKDTQDLLDNYRKTIDGFKQNNLQTLSPEKQTLPDVQQRLQSIERRYIELLELAKLRKQKLHDAISLFR</sequence>
<accession>A0A815YUB9</accession>
<protein>
    <submittedName>
        <fullName evidence="9">Uncharacterized protein</fullName>
    </submittedName>
</protein>
<dbReference type="GO" id="GO:0005856">
    <property type="term" value="C:cytoskeleton"/>
    <property type="evidence" value="ECO:0007669"/>
    <property type="project" value="UniProtKB-SubCell"/>
</dbReference>
<comment type="similarity">
    <text evidence="2">Belongs to the spectrin family.</text>
</comment>
<evidence type="ECO:0000256" key="6">
    <source>
        <dbReference type="ARBA" id="ARBA00022737"/>
    </source>
</evidence>
<feature type="non-terminal residue" evidence="9">
    <location>
        <position position="1"/>
    </location>
</feature>
<evidence type="ECO:0000313" key="9">
    <source>
        <dbReference type="EMBL" id="CAF1575541.1"/>
    </source>
</evidence>
<keyword evidence="7" id="KW-0009">Actin-binding</keyword>
<name>A0A815YUB9_9BILA</name>
<keyword evidence="8" id="KW-0206">Cytoskeleton</keyword>
<evidence type="ECO:0000313" key="11">
    <source>
        <dbReference type="Proteomes" id="UP000663832"/>
    </source>
</evidence>
<dbReference type="EMBL" id="CAJNOM010006582">
    <property type="protein sequence ID" value="CAF1671079.1"/>
    <property type="molecule type" value="Genomic_DNA"/>
</dbReference>
<dbReference type="Proteomes" id="UP000663877">
    <property type="component" value="Unassembled WGS sequence"/>
</dbReference>
<evidence type="ECO:0000313" key="10">
    <source>
        <dbReference type="EMBL" id="CAF1671079.1"/>
    </source>
</evidence>
<keyword evidence="6" id="KW-0677">Repeat</keyword>
<dbReference type="AlphaFoldDB" id="A0A815YUB9"/>
<dbReference type="Gene3D" id="1.20.58.60">
    <property type="match status" value="3"/>
</dbReference>
<comment type="subcellular location">
    <subcellularLocation>
        <location evidence="1">Cytoplasm</location>
        <location evidence="1">Cytoskeleton</location>
    </subcellularLocation>
</comment>
<comment type="caution">
    <text evidence="9">The sequence shown here is derived from an EMBL/GenBank/DDBJ whole genome shotgun (WGS) entry which is preliminary data.</text>
</comment>
<keyword evidence="3" id="KW-0117">Actin capping</keyword>
<proteinExistence type="inferred from homology"/>
<dbReference type="SUPFAM" id="SSF46966">
    <property type="entry name" value="Spectrin repeat"/>
    <property type="match status" value="4"/>
</dbReference>
<evidence type="ECO:0000256" key="1">
    <source>
        <dbReference type="ARBA" id="ARBA00004245"/>
    </source>
</evidence>
<dbReference type="GO" id="GO:0005737">
    <property type="term" value="C:cytoplasm"/>
    <property type="evidence" value="ECO:0007669"/>
    <property type="project" value="UniProtKB-ARBA"/>
</dbReference>
<dbReference type="InterPro" id="IPR018159">
    <property type="entry name" value="Spectrin/alpha-actinin"/>
</dbReference>
<evidence type="ECO:0000256" key="7">
    <source>
        <dbReference type="ARBA" id="ARBA00023203"/>
    </source>
</evidence>